<evidence type="ECO:0000259" key="1">
    <source>
        <dbReference type="Pfam" id="PF03551"/>
    </source>
</evidence>
<gene>
    <name evidence="2" type="ORF">GRF59_22525</name>
</gene>
<protein>
    <submittedName>
        <fullName evidence="2">PadR family transcriptional regulator</fullName>
    </submittedName>
</protein>
<sequence length="176" mass="20777">MSLQIFILGVLSTGHHHPYDIKKMFKQNVVDENSKINDGSLYYNFEVLLKKGYIEKIEVIRDDNRPEKTTYGITTFGKEHLEQEIYASFKNFTRVEALYSTTLFLKYADPNKLLFLIEEAQQKLENKIQSGIVFWDKVRDETPPAVHLIHDHTQSQLHMDLAWMKKLELLVREQYL</sequence>
<dbReference type="InterPro" id="IPR036388">
    <property type="entry name" value="WH-like_DNA-bd_sf"/>
</dbReference>
<dbReference type="Pfam" id="PF03551">
    <property type="entry name" value="PadR"/>
    <property type="match status" value="1"/>
</dbReference>
<keyword evidence="3" id="KW-1185">Reference proteome</keyword>
<dbReference type="Gene3D" id="1.10.10.10">
    <property type="entry name" value="Winged helix-like DNA-binding domain superfamily/Winged helix DNA-binding domain"/>
    <property type="match status" value="1"/>
</dbReference>
<dbReference type="PANTHER" id="PTHR33169:SF14">
    <property type="entry name" value="TRANSCRIPTIONAL REGULATOR RV3488"/>
    <property type="match status" value="1"/>
</dbReference>
<dbReference type="AlphaFoldDB" id="A0A7X3ILX3"/>
<dbReference type="SUPFAM" id="SSF46785">
    <property type="entry name" value="Winged helix' DNA-binding domain"/>
    <property type="match status" value="1"/>
</dbReference>
<dbReference type="EMBL" id="WUBI01000004">
    <property type="protein sequence ID" value="MWV46383.1"/>
    <property type="molecule type" value="Genomic_DNA"/>
</dbReference>
<dbReference type="InterPro" id="IPR052509">
    <property type="entry name" value="Metal_resp_DNA-bind_regulator"/>
</dbReference>
<evidence type="ECO:0000313" key="2">
    <source>
        <dbReference type="EMBL" id="MWV46383.1"/>
    </source>
</evidence>
<dbReference type="InterPro" id="IPR005149">
    <property type="entry name" value="Tscrpt_reg_PadR_N"/>
</dbReference>
<name>A0A7X3ILX3_9BACL</name>
<reference evidence="2 3" key="1">
    <citation type="submission" date="2019-12" db="EMBL/GenBank/DDBJ databases">
        <title>Paenibacillus sp. nov., an endophytic bacterium isolated from the stem of Dendrobium.</title>
        <authorList>
            <person name="Zhao R."/>
        </authorList>
    </citation>
    <scope>NUCLEOTIDE SEQUENCE [LARGE SCALE GENOMIC DNA]</scope>
    <source>
        <strain evidence="2 3">HJL G12</strain>
    </source>
</reference>
<organism evidence="2 3">
    <name type="scientific">Paenibacillus dendrobii</name>
    <dbReference type="NCBI Taxonomy" id="2691084"/>
    <lineage>
        <taxon>Bacteria</taxon>
        <taxon>Bacillati</taxon>
        <taxon>Bacillota</taxon>
        <taxon>Bacilli</taxon>
        <taxon>Bacillales</taxon>
        <taxon>Paenibacillaceae</taxon>
        <taxon>Paenibacillus</taxon>
    </lineage>
</organism>
<dbReference type="InterPro" id="IPR036390">
    <property type="entry name" value="WH_DNA-bd_sf"/>
</dbReference>
<proteinExistence type="predicted"/>
<dbReference type="PANTHER" id="PTHR33169">
    <property type="entry name" value="PADR-FAMILY TRANSCRIPTIONAL REGULATOR"/>
    <property type="match status" value="1"/>
</dbReference>
<evidence type="ECO:0000313" key="3">
    <source>
        <dbReference type="Proteomes" id="UP000460318"/>
    </source>
</evidence>
<dbReference type="Proteomes" id="UP000460318">
    <property type="component" value="Unassembled WGS sequence"/>
</dbReference>
<comment type="caution">
    <text evidence="2">The sequence shown here is derived from an EMBL/GenBank/DDBJ whole genome shotgun (WGS) entry which is preliminary data.</text>
</comment>
<dbReference type="RefSeq" id="WP_160499974.1">
    <property type="nucleotide sequence ID" value="NZ_WUBI01000004.1"/>
</dbReference>
<accession>A0A7X3ILX3</accession>
<feature type="domain" description="Transcription regulator PadR N-terminal" evidence="1">
    <location>
        <begin position="7"/>
        <end position="82"/>
    </location>
</feature>